<accession>A0A4Z0GKK6</accession>
<reference evidence="1 2" key="1">
    <citation type="journal article" date="2015" name="Int. J. Syst. Evol. Microbiol.">
        <title>Sporolactobacillus shoreae sp. nov. and Sporolactobacillus spathodeae sp. nov., two spore-forming lactic acid bacteria isolated from tree barks in Thailand.</title>
        <authorList>
            <person name="Thamacharoensuk T."/>
            <person name="Kitahara M."/>
            <person name="Ohkuma M."/>
            <person name="Thongchul N."/>
            <person name="Tanasupawat S."/>
        </authorList>
    </citation>
    <scope>NUCLEOTIDE SEQUENCE [LARGE SCALE GENOMIC DNA]</scope>
    <source>
        <strain evidence="1 2">BK92</strain>
    </source>
</reference>
<name>A0A4Z0GKK6_9BACL</name>
<gene>
    <name evidence="1" type="ORF">E4665_16255</name>
</gene>
<dbReference type="Proteomes" id="UP000298347">
    <property type="component" value="Unassembled WGS sequence"/>
</dbReference>
<evidence type="ECO:0000313" key="2">
    <source>
        <dbReference type="Proteomes" id="UP000298347"/>
    </source>
</evidence>
<dbReference type="OrthoDB" id="2933661at2"/>
<sequence>MENLMCYRGQPVEVRGHCGEVYWGVIDGMDPRGGIFLRDRFSRRRFIPFFLIAAIFLLRTRRRIF</sequence>
<dbReference type="EMBL" id="SRJD01000028">
    <property type="protein sequence ID" value="TGA96236.1"/>
    <property type="molecule type" value="Genomic_DNA"/>
</dbReference>
<evidence type="ECO:0008006" key="3">
    <source>
        <dbReference type="Google" id="ProtNLM"/>
    </source>
</evidence>
<organism evidence="1 2">
    <name type="scientific">Sporolactobacillus shoreae</name>
    <dbReference type="NCBI Taxonomy" id="1465501"/>
    <lineage>
        <taxon>Bacteria</taxon>
        <taxon>Bacillati</taxon>
        <taxon>Bacillota</taxon>
        <taxon>Bacilli</taxon>
        <taxon>Bacillales</taxon>
        <taxon>Sporolactobacillaceae</taxon>
        <taxon>Sporolactobacillus</taxon>
    </lineage>
</organism>
<keyword evidence="2" id="KW-1185">Reference proteome</keyword>
<proteinExistence type="predicted"/>
<evidence type="ECO:0000313" key="1">
    <source>
        <dbReference type="EMBL" id="TGA96236.1"/>
    </source>
</evidence>
<comment type="caution">
    <text evidence="1">The sequence shown here is derived from an EMBL/GenBank/DDBJ whole genome shotgun (WGS) entry which is preliminary data.</text>
</comment>
<dbReference type="AlphaFoldDB" id="A0A4Z0GKK6"/>
<protein>
    <recommendedName>
        <fullName evidence="3">DUF2642 domain-containing protein</fullName>
    </recommendedName>
</protein>